<dbReference type="Proteomes" id="UP000054815">
    <property type="component" value="Unassembled WGS sequence"/>
</dbReference>
<dbReference type="AlphaFoldDB" id="A0A0V0XJ40"/>
<sequence length="108" mass="12146">MTLGGSTHLIHPRRIGHSDPPETTFPKDIKAEINFKCIMPKLKKGATPSELVKGVTATRMFTIGRKTEPGNKFTITSQSLPFLFWSNDLLWIGAETTPFHHYVNCEFS</sequence>
<evidence type="ECO:0000256" key="1">
    <source>
        <dbReference type="SAM" id="MobiDB-lite"/>
    </source>
</evidence>
<name>A0A0V0XJ40_TRIPS</name>
<organism evidence="2 3">
    <name type="scientific">Trichinella pseudospiralis</name>
    <name type="common">Parasitic roundworm</name>
    <dbReference type="NCBI Taxonomy" id="6337"/>
    <lineage>
        <taxon>Eukaryota</taxon>
        <taxon>Metazoa</taxon>
        <taxon>Ecdysozoa</taxon>
        <taxon>Nematoda</taxon>
        <taxon>Enoplea</taxon>
        <taxon>Dorylaimia</taxon>
        <taxon>Trichinellida</taxon>
        <taxon>Trichinellidae</taxon>
        <taxon>Trichinella</taxon>
    </lineage>
</organism>
<reference evidence="2 3" key="1">
    <citation type="submission" date="2015-01" db="EMBL/GenBank/DDBJ databases">
        <title>Evolution of Trichinella species and genotypes.</title>
        <authorList>
            <person name="Korhonen P.K."/>
            <person name="Edoardo P."/>
            <person name="Giuseppe L.R."/>
            <person name="Gasser R.B."/>
        </authorList>
    </citation>
    <scope>NUCLEOTIDE SEQUENCE [LARGE SCALE GENOMIC DNA]</scope>
    <source>
        <strain evidence="2">ISS141</strain>
    </source>
</reference>
<evidence type="ECO:0000313" key="3">
    <source>
        <dbReference type="Proteomes" id="UP000054815"/>
    </source>
</evidence>
<feature type="region of interest" description="Disordered" evidence="1">
    <location>
        <begin position="1"/>
        <end position="23"/>
    </location>
</feature>
<dbReference type="EMBL" id="JYDU01000255">
    <property type="protein sequence ID" value="KRX88010.1"/>
    <property type="molecule type" value="Genomic_DNA"/>
</dbReference>
<gene>
    <name evidence="2" type="ORF">T4E_9440</name>
</gene>
<evidence type="ECO:0000313" key="2">
    <source>
        <dbReference type="EMBL" id="KRX88010.1"/>
    </source>
</evidence>
<comment type="caution">
    <text evidence="2">The sequence shown here is derived from an EMBL/GenBank/DDBJ whole genome shotgun (WGS) entry which is preliminary data.</text>
</comment>
<proteinExistence type="predicted"/>
<accession>A0A0V0XJ40</accession>
<protein>
    <submittedName>
        <fullName evidence="2">Uncharacterized protein</fullName>
    </submittedName>
</protein>